<keyword evidence="3" id="KW-1185">Reference proteome</keyword>
<protein>
    <submittedName>
        <fullName evidence="2">Uncharacterized protein</fullName>
    </submittedName>
</protein>
<feature type="compositionally biased region" description="Basic and acidic residues" evidence="1">
    <location>
        <begin position="262"/>
        <end position="271"/>
    </location>
</feature>
<name>A0A9P4V9A7_9PLEO</name>
<dbReference type="OrthoDB" id="1681166at2759"/>
<feature type="compositionally biased region" description="Pro residues" evidence="1">
    <location>
        <begin position="57"/>
        <end position="72"/>
    </location>
</feature>
<feature type="region of interest" description="Disordered" evidence="1">
    <location>
        <begin position="1"/>
        <end position="81"/>
    </location>
</feature>
<feature type="compositionally biased region" description="Polar residues" evidence="1">
    <location>
        <begin position="1"/>
        <end position="13"/>
    </location>
</feature>
<feature type="compositionally biased region" description="Acidic residues" evidence="1">
    <location>
        <begin position="37"/>
        <end position="56"/>
    </location>
</feature>
<comment type="caution">
    <text evidence="2">The sequence shown here is derived from an EMBL/GenBank/DDBJ whole genome shotgun (WGS) entry which is preliminary data.</text>
</comment>
<feature type="region of interest" description="Disordered" evidence="1">
    <location>
        <begin position="114"/>
        <end position="154"/>
    </location>
</feature>
<reference evidence="2" key="1">
    <citation type="journal article" date="2020" name="Stud. Mycol.">
        <title>101 Dothideomycetes genomes: a test case for predicting lifestyles and emergence of pathogens.</title>
        <authorList>
            <person name="Haridas S."/>
            <person name="Albert R."/>
            <person name="Binder M."/>
            <person name="Bloem J."/>
            <person name="Labutti K."/>
            <person name="Salamov A."/>
            <person name="Andreopoulos B."/>
            <person name="Baker S."/>
            <person name="Barry K."/>
            <person name="Bills G."/>
            <person name="Bluhm B."/>
            <person name="Cannon C."/>
            <person name="Castanera R."/>
            <person name="Culley D."/>
            <person name="Daum C."/>
            <person name="Ezra D."/>
            <person name="Gonzalez J."/>
            <person name="Henrissat B."/>
            <person name="Kuo A."/>
            <person name="Liang C."/>
            <person name="Lipzen A."/>
            <person name="Lutzoni F."/>
            <person name="Magnuson J."/>
            <person name="Mondo S."/>
            <person name="Nolan M."/>
            <person name="Ohm R."/>
            <person name="Pangilinan J."/>
            <person name="Park H.-J."/>
            <person name="Ramirez L."/>
            <person name="Alfaro M."/>
            <person name="Sun H."/>
            <person name="Tritt A."/>
            <person name="Yoshinaga Y."/>
            <person name="Zwiers L.-H."/>
            <person name="Turgeon B."/>
            <person name="Goodwin S."/>
            <person name="Spatafora J."/>
            <person name="Crous P."/>
            <person name="Grigoriev I."/>
        </authorList>
    </citation>
    <scope>NUCLEOTIDE SEQUENCE</scope>
    <source>
        <strain evidence="2">CBS 125425</strain>
    </source>
</reference>
<gene>
    <name evidence="2" type="ORF">EJ04DRAFT_507259</name>
</gene>
<evidence type="ECO:0000313" key="3">
    <source>
        <dbReference type="Proteomes" id="UP000799444"/>
    </source>
</evidence>
<feature type="region of interest" description="Disordered" evidence="1">
    <location>
        <begin position="257"/>
        <end position="290"/>
    </location>
</feature>
<dbReference type="Proteomes" id="UP000799444">
    <property type="component" value="Unassembled WGS sequence"/>
</dbReference>
<evidence type="ECO:0000256" key="1">
    <source>
        <dbReference type="SAM" id="MobiDB-lite"/>
    </source>
</evidence>
<feature type="compositionally biased region" description="Acidic residues" evidence="1">
    <location>
        <begin position="124"/>
        <end position="138"/>
    </location>
</feature>
<proteinExistence type="predicted"/>
<accession>A0A9P4V9A7</accession>
<dbReference type="AlphaFoldDB" id="A0A9P4V9A7"/>
<sequence length="290" mass="31249">MSSHTNPAKSPSIPQAARSPRSPALPHFEDPPAPQDEPPEPDQTDEAAYEGDDDIPYPEPSPEQTLLPPPNFNPFFTLIEDTTTGEHHHPFVHYVFDDDDPVITTAAAMRSLGLDETQYLPQDAPDEEEEQQPDEDEGQENRVNSPLPPPIPGAKERYLIVDLAADGSTIVDAQSLSPDWQITTADIRSAPSFDEASPDQGYMLKIQGVGIAARKKGKEKGAPGEGKLKEARDVSGGDIFSALDGLVKGVEGSLDVAGKITGPREDIRESDGTVLGPSEDDKGRRRASQA</sequence>
<evidence type="ECO:0000313" key="2">
    <source>
        <dbReference type="EMBL" id="KAF2741466.1"/>
    </source>
</evidence>
<organism evidence="2 3">
    <name type="scientific">Polyplosphaeria fusca</name>
    <dbReference type="NCBI Taxonomy" id="682080"/>
    <lineage>
        <taxon>Eukaryota</taxon>
        <taxon>Fungi</taxon>
        <taxon>Dikarya</taxon>
        <taxon>Ascomycota</taxon>
        <taxon>Pezizomycotina</taxon>
        <taxon>Dothideomycetes</taxon>
        <taxon>Pleosporomycetidae</taxon>
        <taxon>Pleosporales</taxon>
        <taxon>Tetraplosphaeriaceae</taxon>
        <taxon>Polyplosphaeria</taxon>
    </lineage>
</organism>
<dbReference type="EMBL" id="ML996097">
    <property type="protein sequence ID" value="KAF2741466.1"/>
    <property type="molecule type" value="Genomic_DNA"/>
</dbReference>